<feature type="region of interest" description="Disordered" evidence="1">
    <location>
        <begin position="325"/>
        <end position="387"/>
    </location>
</feature>
<feature type="region of interest" description="Disordered" evidence="1">
    <location>
        <begin position="119"/>
        <end position="310"/>
    </location>
</feature>
<feature type="region of interest" description="Disordered" evidence="1">
    <location>
        <begin position="413"/>
        <end position="444"/>
    </location>
</feature>
<dbReference type="Proteomes" id="UP000886523">
    <property type="component" value="Unassembled WGS sequence"/>
</dbReference>
<proteinExistence type="predicted"/>
<protein>
    <submittedName>
        <fullName evidence="2">Uncharacterized protein</fullName>
    </submittedName>
</protein>
<evidence type="ECO:0000313" key="3">
    <source>
        <dbReference type="Proteomes" id="UP000886523"/>
    </source>
</evidence>
<sequence>MTSSKKSLEHVMHFPPRPVVHARAKSVQIPVASPISIPPFVNSRSAADVILRVGKQNSPINSPASSPTRRAFLQGDANVMKREGALSARYDLQSSSSSATPYFPQGRKVLLQIATHASPTPEISGKPQKYVSTPVSLHGPLTARGEPRPAPDVPSHDESPRLPFRTSSDGDIPSIFQTPIAGSSASHEPSLSSSTIDVPSGRNNQPPLFPIRGSTFISGDDSRQRITQSPASPPLLANNMATNSPSSPATNRTSTVQTSQFNSFPSGPSVISTSSSTHLNPRFLWGTPPTSNTSSSVVPSQGEGQKDVTGPSTALLALQLGSKIDMDSDSSSSSASTTSGSSEQSSSVSSPTASAGLPLGMRLEELSSDADTRASASISACPGGEYKDDTEMGTLRTFIDQFCFFTGSDADLASHRSPSVSDMSQVTSGGSTPTPSHYSGDKLP</sequence>
<dbReference type="EMBL" id="MU128909">
    <property type="protein sequence ID" value="KAF9521168.1"/>
    <property type="molecule type" value="Genomic_DNA"/>
</dbReference>
<evidence type="ECO:0000313" key="2">
    <source>
        <dbReference type="EMBL" id="KAF9521168.1"/>
    </source>
</evidence>
<feature type="compositionally biased region" description="Low complexity" evidence="1">
    <location>
        <begin position="329"/>
        <end position="355"/>
    </location>
</feature>
<feature type="compositionally biased region" description="Polar residues" evidence="1">
    <location>
        <begin position="165"/>
        <end position="181"/>
    </location>
</feature>
<evidence type="ECO:0000256" key="1">
    <source>
        <dbReference type="SAM" id="MobiDB-lite"/>
    </source>
</evidence>
<feature type="compositionally biased region" description="Low complexity" evidence="1">
    <location>
        <begin position="287"/>
        <end position="300"/>
    </location>
</feature>
<feature type="compositionally biased region" description="Low complexity" evidence="1">
    <location>
        <begin position="183"/>
        <end position="194"/>
    </location>
</feature>
<feature type="compositionally biased region" description="Polar residues" evidence="1">
    <location>
        <begin position="239"/>
        <end position="262"/>
    </location>
</feature>
<keyword evidence="3" id="KW-1185">Reference proteome</keyword>
<feature type="compositionally biased region" description="Basic and acidic residues" evidence="1">
    <location>
        <begin position="145"/>
        <end position="160"/>
    </location>
</feature>
<organism evidence="2 3">
    <name type="scientific">Hydnum rufescens UP504</name>
    <dbReference type="NCBI Taxonomy" id="1448309"/>
    <lineage>
        <taxon>Eukaryota</taxon>
        <taxon>Fungi</taxon>
        <taxon>Dikarya</taxon>
        <taxon>Basidiomycota</taxon>
        <taxon>Agaricomycotina</taxon>
        <taxon>Agaricomycetes</taxon>
        <taxon>Cantharellales</taxon>
        <taxon>Hydnaceae</taxon>
        <taxon>Hydnum</taxon>
    </lineage>
</organism>
<dbReference type="AlphaFoldDB" id="A0A9P6E2K9"/>
<feature type="compositionally biased region" description="Polar residues" evidence="1">
    <location>
        <begin position="195"/>
        <end position="206"/>
    </location>
</feature>
<feature type="compositionally biased region" description="Polar residues" evidence="1">
    <location>
        <begin position="416"/>
        <end position="437"/>
    </location>
</feature>
<name>A0A9P6E2K9_9AGAM</name>
<comment type="caution">
    <text evidence="2">The sequence shown here is derived from an EMBL/GenBank/DDBJ whole genome shotgun (WGS) entry which is preliminary data.</text>
</comment>
<gene>
    <name evidence="2" type="ORF">BS47DRAFT_17203</name>
</gene>
<feature type="compositionally biased region" description="Low complexity" evidence="1">
    <location>
        <begin position="263"/>
        <end position="277"/>
    </location>
</feature>
<accession>A0A9P6E2K9</accession>
<reference evidence="2" key="1">
    <citation type="journal article" date="2020" name="Nat. Commun.">
        <title>Large-scale genome sequencing of mycorrhizal fungi provides insights into the early evolution of symbiotic traits.</title>
        <authorList>
            <person name="Miyauchi S."/>
            <person name="Kiss E."/>
            <person name="Kuo A."/>
            <person name="Drula E."/>
            <person name="Kohler A."/>
            <person name="Sanchez-Garcia M."/>
            <person name="Morin E."/>
            <person name="Andreopoulos B."/>
            <person name="Barry K.W."/>
            <person name="Bonito G."/>
            <person name="Buee M."/>
            <person name="Carver A."/>
            <person name="Chen C."/>
            <person name="Cichocki N."/>
            <person name="Clum A."/>
            <person name="Culley D."/>
            <person name="Crous P.W."/>
            <person name="Fauchery L."/>
            <person name="Girlanda M."/>
            <person name="Hayes R.D."/>
            <person name="Keri Z."/>
            <person name="LaButti K."/>
            <person name="Lipzen A."/>
            <person name="Lombard V."/>
            <person name="Magnuson J."/>
            <person name="Maillard F."/>
            <person name="Murat C."/>
            <person name="Nolan M."/>
            <person name="Ohm R.A."/>
            <person name="Pangilinan J."/>
            <person name="Pereira M.F."/>
            <person name="Perotto S."/>
            <person name="Peter M."/>
            <person name="Pfister S."/>
            <person name="Riley R."/>
            <person name="Sitrit Y."/>
            <person name="Stielow J.B."/>
            <person name="Szollosi G."/>
            <person name="Zifcakova L."/>
            <person name="Stursova M."/>
            <person name="Spatafora J.W."/>
            <person name="Tedersoo L."/>
            <person name="Vaario L.M."/>
            <person name="Yamada A."/>
            <person name="Yan M."/>
            <person name="Wang P."/>
            <person name="Xu J."/>
            <person name="Bruns T."/>
            <person name="Baldrian P."/>
            <person name="Vilgalys R."/>
            <person name="Dunand C."/>
            <person name="Henrissat B."/>
            <person name="Grigoriev I.V."/>
            <person name="Hibbett D."/>
            <person name="Nagy L.G."/>
            <person name="Martin F.M."/>
        </authorList>
    </citation>
    <scope>NUCLEOTIDE SEQUENCE</scope>
    <source>
        <strain evidence="2">UP504</strain>
    </source>
</reference>